<evidence type="ECO:0000313" key="3">
    <source>
        <dbReference type="EMBL" id="RED97948.1"/>
    </source>
</evidence>
<keyword evidence="4" id="KW-1185">Reference proteome</keyword>
<dbReference type="RefSeq" id="WP_115868548.1">
    <property type="nucleotide sequence ID" value="NZ_QREG01000011.1"/>
</dbReference>
<feature type="chain" id="PRO_5017814617" evidence="2">
    <location>
        <begin position="24"/>
        <end position="596"/>
    </location>
</feature>
<evidence type="ECO:0000313" key="4">
    <source>
        <dbReference type="Proteomes" id="UP000256779"/>
    </source>
</evidence>
<dbReference type="SUPFAM" id="SSF48452">
    <property type="entry name" value="TPR-like"/>
    <property type="match status" value="1"/>
</dbReference>
<gene>
    <name evidence="3" type="ORF">C7460_11189</name>
</gene>
<keyword evidence="2" id="KW-0732">Signal</keyword>
<dbReference type="SMART" id="SM00028">
    <property type="entry name" value="TPR"/>
    <property type="match status" value="2"/>
</dbReference>
<accession>A0A3D9L1M0</accession>
<dbReference type="InterPro" id="IPR011990">
    <property type="entry name" value="TPR-like_helical_dom_sf"/>
</dbReference>
<sequence length="596" mass="64600">MKKVNFAIAFVAGAMIFSGCALSKMIKLASDQDLQVDPNPLEVHGSTVPFELSAVLPPKMLPTGKVYTINTIYQYGDQEVEVGSIEFKAEDFPSSSSSTSRKSSQMTFPYQEGMNPGTLYVEGVASDPRSGKSKTTPRMEVAKGLVMTSRFAKPVVFSTYADHGYNDKEELIPTRVNFYFEQGLSRLNPSLSIEGSSNRTKSNNLAAFIAEKNVTRTVTITGTHSPEGPERVNSSLAENRAETIENFYRKQMRRYDYKGMADSIKFILKPVVEDWSSFKTALAEYDGIEQSAKDKVLRIVNGNGSFEEKEDELQKLPVYDKLLKEVYPGLRTAKTEILTVKEKKSNAQIAVLSKQIVNGDVDADTLSTEEFLFSATLTPSLDEKEAIYKAATKSGSWVAHNNLAAVYLDKAKKAEGSAKTGLVQDAITQLEIAANKSKSAIVNANLGAAYLMQADYAKAMDALKTAETASPSNTTSSNVKGMKGSIQVMNGQYEEARASFASSAKSDIVTFDHGLAHLLGGEYSAAKSTLGNVTSSEKVGAQAHYLIAVASARENNAADVTSSLKAAVEKDPSLKDKALNDLEFTNYADAVAKAVK</sequence>
<name>A0A3D9L1M0_MARFU</name>
<feature type="signal peptide" evidence="2">
    <location>
        <begin position="1"/>
        <end position="23"/>
    </location>
</feature>
<dbReference type="Gene3D" id="3.30.1330.60">
    <property type="entry name" value="OmpA-like domain"/>
    <property type="match status" value="1"/>
</dbReference>
<dbReference type="PROSITE" id="PS50005">
    <property type="entry name" value="TPR"/>
    <property type="match status" value="1"/>
</dbReference>
<protein>
    <submittedName>
        <fullName evidence="3">Uncharacterized protein</fullName>
    </submittedName>
</protein>
<evidence type="ECO:0000256" key="1">
    <source>
        <dbReference type="PROSITE-ProRule" id="PRU00339"/>
    </source>
</evidence>
<dbReference type="PROSITE" id="PS51257">
    <property type="entry name" value="PROKAR_LIPOPROTEIN"/>
    <property type="match status" value="1"/>
</dbReference>
<dbReference type="OrthoDB" id="1489296at2"/>
<dbReference type="InterPro" id="IPR036737">
    <property type="entry name" value="OmpA-like_sf"/>
</dbReference>
<keyword evidence="1" id="KW-0802">TPR repeat</keyword>
<organism evidence="3 4">
    <name type="scientific">Marinoscillum furvescens DSM 4134</name>
    <dbReference type="NCBI Taxonomy" id="1122208"/>
    <lineage>
        <taxon>Bacteria</taxon>
        <taxon>Pseudomonadati</taxon>
        <taxon>Bacteroidota</taxon>
        <taxon>Cytophagia</taxon>
        <taxon>Cytophagales</taxon>
        <taxon>Reichenbachiellaceae</taxon>
        <taxon>Marinoscillum</taxon>
    </lineage>
</organism>
<comment type="caution">
    <text evidence="3">The sequence shown here is derived from an EMBL/GenBank/DDBJ whole genome shotgun (WGS) entry which is preliminary data.</text>
</comment>
<dbReference type="Gene3D" id="1.25.40.10">
    <property type="entry name" value="Tetratricopeptide repeat domain"/>
    <property type="match status" value="1"/>
</dbReference>
<dbReference type="InterPro" id="IPR019734">
    <property type="entry name" value="TPR_rpt"/>
</dbReference>
<dbReference type="Proteomes" id="UP000256779">
    <property type="component" value="Unassembled WGS sequence"/>
</dbReference>
<dbReference type="AlphaFoldDB" id="A0A3D9L1M0"/>
<proteinExistence type="predicted"/>
<evidence type="ECO:0000256" key="2">
    <source>
        <dbReference type="SAM" id="SignalP"/>
    </source>
</evidence>
<reference evidence="3 4" key="1">
    <citation type="submission" date="2018-07" db="EMBL/GenBank/DDBJ databases">
        <title>Genomic Encyclopedia of Type Strains, Phase IV (KMG-IV): sequencing the most valuable type-strain genomes for metagenomic binning, comparative biology and taxonomic classification.</title>
        <authorList>
            <person name="Goeker M."/>
        </authorList>
    </citation>
    <scope>NUCLEOTIDE SEQUENCE [LARGE SCALE GENOMIC DNA]</scope>
    <source>
        <strain evidence="3 4">DSM 4134</strain>
    </source>
</reference>
<dbReference type="EMBL" id="QREG01000011">
    <property type="protein sequence ID" value="RED97948.1"/>
    <property type="molecule type" value="Genomic_DNA"/>
</dbReference>
<feature type="repeat" description="TPR" evidence="1">
    <location>
        <begin position="440"/>
        <end position="473"/>
    </location>
</feature>